<dbReference type="InterPro" id="IPR001017">
    <property type="entry name" value="DH_E1"/>
</dbReference>
<dbReference type="GO" id="GO:0004739">
    <property type="term" value="F:pyruvate dehydrogenase (acetyl-transferring) activity"/>
    <property type="evidence" value="ECO:0007669"/>
    <property type="project" value="TreeGrafter"/>
</dbReference>
<feature type="domain" description="Dehydrogenase E1 component" evidence="4">
    <location>
        <begin position="15"/>
        <end position="311"/>
    </location>
</feature>
<evidence type="ECO:0000256" key="3">
    <source>
        <dbReference type="ARBA" id="ARBA00023052"/>
    </source>
</evidence>
<keyword evidence="3" id="KW-0786">Thiamine pyrophosphate</keyword>
<evidence type="ECO:0000256" key="1">
    <source>
        <dbReference type="ARBA" id="ARBA00001964"/>
    </source>
</evidence>
<comment type="cofactor">
    <cofactor evidence="1">
        <name>thiamine diphosphate</name>
        <dbReference type="ChEBI" id="CHEBI:58937"/>
    </cofactor>
</comment>
<dbReference type="InterPro" id="IPR029061">
    <property type="entry name" value="THDP-binding"/>
</dbReference>
<protein>
    <submittedName>
        <fullName evidence="5">Thiamine pyrophosphate-dependent dehydrogenase E1 component subunit alpha</fullName>
    </submittedName>
</protein>
<comment type="caution">
    <text evidence="5">The sequence shown here is derived from an EMBL/GenBank/DDBJ whole genome shotgun (WGS) entry which is preliminary data.</text>
</comment>
<reference evidence="5" key="1">
    <citation type="submission" date="2021-03" db="EMBL/GenBank/DDBJ databases">
        <authorList>
            <person name="Kanchanasin P."/>
            <person name="Saeng-In P."/>
            <person name="Phongsopitanun W."/>
            <person name="Yuki M."/>
            <person name="Kudo T."/>
            <person name="Ohkuma M."/>
            <person name="Tanasupawat S."/>
        </authorList>
    </citation>
    <scope>NUCLEOTIDE SEQUENCE</scope>
    <source>
        <strain evidence="5">GKU 128</strain>
    </source>
</reference>
<dbReference type="RefSeq" id="WP_208263998.1">
    <property type="nucleotide sequence ID" value="NZ_JAGEOJ010000041.1"/>
</dbReference>
<evidence type="ECO:0000259" key="4">
    <source>
        <dbReference type="Pfam" id="PF00676"/>
    </source>
</evidence>
<dbReference type="PANTHER" id="PTHR11516:SF60">
    <property type="entry name" value="PYRUVATE DEHYDROGENASE E1 COMPONENT SUBUNIT ALPHA"/>
    <property type="match status" value="1"/>
</dbReference>
<gene>
    <name evidence="5" type="ORF">J4573_52385</name>
</gene>
<dbReference type="AlphaFoldDB" id="A0A939PMM6"/>
<dbReference type="SUPFAM" id="SSF52518">
    <property type="entry name" value="Thiamin diphosphate-binding fold (THDP-binding)"/>
    <property type="match status" value="1"/>
</dbReference>
<evidence type="ECO:0000313" key="5">
    <source>
        <dbReference type="EMBL" id="MBO2455757.1"/>
    </source>
</evidence>
<dbReference type="Proteomes" id="UP000669179">
    <property type="component" value="Unassembled WGS sequence"/>
</dbReference>
<dbReference type="PANTHER" id="PTHR11516">
    <property type="entry name" value="PYRUVATE DEHYDROGENASE E1 COMPONENT, ALPHA SUBUNIT BACTERIAL AND ORGANELLAR"/>
    <property type="match status" value="1"/>
</dbReference>
<name>A0A939PMM6_9ACTN</name>
<dbReference type="EMBL" id="JAGEOJ010000041">
    <property type="protein sequence ID" value="MBO2455757.1"/>
    <property type="molecule type" value="Genomic_DNA"/>
</dbReference>
<proteinExistence type="predicted"/>
<keyword evidence="6" id="KW-1185">Reference proteome</keyword>
<dbReference type="Gene3D" id="3.40.50.970">
    <property type="match status" value="1"/>
</dbReference>
<keyword evidence="2" id="KW-0560">Oxidoreductase</keyword>
<dbReference type="CDD" id="cd02000">
    <property type="entry name" value="TPP_E1_PDC_ADC_BCADC"/>
    <property type="match status" value="1"/>
</dbReference>
<dbReference type="InterPro" id="IPR050642">
    <property type="entry name" value="PDH_E1_Alpha_Subunit"/>
</dbReference>
<dbReference type="GO" id="GO:0006086">
    <property type="term" value="P:pyruvate decarboxylation to acetyl-CoA"/>
    <property type="evidence" value="ECO:0007669"/>
    <property type="project" value="TreeGrafter"/>
</dbReference>
<sequence length="329" mass="35314">MTEVTREEGLDLLGRMILIRRFEEKAARQRAQGLIPGFLHPYIGQEAVATGVCAALGPDDVLTSTHRGHGHMIARGADPARMYAELFGRTAGYNKGKGGSLHMIDVELGFLGANGIVGGGIPLATGAALQFKRRGSDALAVTFFGDGASNEGAFHESLNLAGLWNLPVLYVCENNLYGEFTRQDKHQAITDIADRATSYGMTGVVVDGNDVEAVAAVTAEAAARARAGEGPTLIEAKTYRHRGHFEGDMAKYRPKDEVAHWMGRDPIDLLAAKLVAELGATEDDVASVRDDVDKRLDEAIAWAAEQDHPSPEDALDHVYVDSHEGAALR</sequence>
<evidence type="ECO:0000313" key="6">
    <source>
        <dbReference type="Proteomes" id="UP000669179"/>
    </source>
</evidence>
<evidence type="ECO:0000256" key="2">
    <source>
        <dbReference type="ARBA" id="ARBA00023002"/>
    </source>
</evidence>
<accession>A0A939PMM6</accession>
<dbReference type="Pfam" id="PF00676">
    <property type="entry name" value="E1_dh"/>
    <property type="match status" value="1"/>
</dbReference>
<dbReference type="GO" id="GO:0000287">
    <property type="term" value="F:magnesium ion binding"/>
    <property type="evidence" value="ECO:0007669"/>
    <property type="project" value="UniProtKB-ARBA"/>
</dbReference>
<organism evidence="5 6">
    <name type="scientific">Actinomadura barringtoniae</name>
    <dbReference type="NCBI Taxonomy" id="1427535"/>
    <lineage>
        <taxon>Bacteria</taxon>
        <taxon>Bacillati</taxon>
        <taxon>Actinomycetota</taxon>
        <taxon>Actinomycetes</taxon>
        <taxon>Streptosporangiales</taxon>
        <taxon>Thermomonosporaceae</taxon>
        <taxon>Actinomadura</taxon>
    </lineage>
</organism>